<reference evidence="2" key="1">
    <citation type="submission" date="2015-07" db="EMBL/GenBank/DDBJ databases">
        <authorList>
            <person name="Teixeira M.M."/>
            <person name="Souza R.C."/>
            <person name="Almeida L.G."/>
            <person name="Vicente V.A."/>
            <person name="de Hoog S."/>
            <person name="Bocca A.L."/>
            <person name="de Almeida S.R."/>
            <person name="Vasconcelos A.T."/>
            <person name="Felipe M.S."/>
        </authorList>
    </citation>
    <scope>NUCLEOTIDE SEQUENCE [LARGE SCALE GENOMIC DNA]</scope>
    <source>
        <strain evidence="2">KSF</strain>
    </source>
</reference>
<sequence>MTCMNSDVELAIAQMRNTFFDYEDWVRGRIRRSWAETLQKNMPSLPPEYQALHESITLPATRQVAIRLRQYLVYRSTKVNLNGPADLDHTEAVSTIFTTYSQYDFGVLINVYIHLVAGRVADMEKSSRLVEAALALTTLHVLRRGIFEATVYRCDHRSSHHIITINHLERTMR</sequence>
<dbReference type="VEuPathDB" id="FungiDB:G647_09242"/>
<dbReference type="VEuPathDB" id="FungiDB:CLCR_01335"/>
<proteinExistence type="predicted"/>
<protein>
    <submittedName>
        <fullName evidence="1">Uncharacterized protein</fullName>
    </submittedName>
</protein>
<gene>
    <name evidence="1" type="ORF">CLCR_01335</name>
</gene>
<evidence type="ECO:0000313" key="2">
    <source>
        <dbReference type="Proteomes" id="UP000094526"/>
    </source>
</evidence>
<evidence type="ECO:0000313" key="1">
    <source>
        <dbReference type="EMBL" id="OCT46280.1"/>
    </source>
</evidence>
<dbReference type="EMBL" id="LGRB01000016">
    <property type="protein sequence ID" value="OCT46280.1"/>
    <property type="molecule type" value="Genomic_DNA"/>
</dbReference>
<dbReference type="AlphaFoldDB" id="A0A1C1CCM1"/>
<dbReference type="Proteomes" id="UP000094526">
    <property type="component" value="Unassembled WGS sequence"/>
</dbReference>
<comment type="caution">
    <text evidence="1">The sequence shown here is derived from an EMBL/GenBank/DDBJ whole genome shotgun (WGS) entry which is preliminary data.</text>
</comment>
<name>A0A1C1CCM1_9EURO</name>
<keyword evidence="2" id="KW-1185">Reference proteome</keyword>
<organism evidence="1 2">
    <name type="scientific">Cladophialophora carrionii</name>
    <dbReference type="NCBI Taxonomy" id="86049"/>
    <lineage>
        <taxon>Eukaryota</taxon>
        <taxon>Fungi</taxon>
        <taxon>Dikarya</taxon>
        <taxon>Ascomycota</taxon>
        <taxon>Pezizomycotina</taxon>
        <taxon>Eurotiomycetes</taxon>
        <taxon>Chaetothyriomycetidae</taxon>
        <taxon>Chaetothyriales</taxon>
        <taxon>Herpotrichiellaceae</taxon>
        <taxon>Cladophialophora</taxon>
    </lineage>
</organism>
<dbReference type="OrthoDB" id="4140791at2759"/>
<accession>A0A1C1CCM1</accession>